<dbReference type="EMBL" id="AP012342">
    <property type="protein sequence ID" value="BAM05760.1"/>
    <property type="molecule type" value="Genomic_DNA"/>
</dbReference>
<dbReference type="eggNOG" id="COG2203">
    <property type="taxonomic scope" value="Bacteria"/>
</dbReference>
<dbReference type="InterPro" id="IPR052155">
    <property type="entry name" value="Biofilm_reg_signaling"/>
</dbReference>
<dbReference type="PROSITE" id="PS50113">
    <property type="entry name" value="PAC"/>
    <property type="match status" value="1"/>
</dbReference>
<dbReference type="PROSITE" id="PS50887">
    <property type="entry name" value="GGDEF"/>
    <property type="match status" value="1"/>
</dbReference>
<dbReference type="SMART" id="SM00065">
    <property type="entry name" value="GAF"/>
    <property type="match status" value="1"/>
</dbReference>
<dbReference type="CDD" id="cd14759">
    <property type="entry name" value="GS_GGDEF_2"/>
    <property type="match status" value="1"/>
</dbReference>
<organism evidence="6 7">
    <name type="scientific">Leptospirillum ferrooxidans (strain C2-3)</name>
    <dbReference type="NCBI Taxonomy" id="1162668"/>
    <lineage>
        <taxon>Bacteria</taxon>
        <taxon>Pseudomonadati</taxon>
        <taxon>Nitrospirota</taxon>
        <taxon>Nitrospiria</taxon>
        <taxon>Nitrospirales</taxon>
        <taxon>Nitrospiraceae</taxon>
        <taxon>Leptospirillum</taxon>
    </lineage>
</organism>
<dbReference type="Gene3D" id="3.30.70.270">
    <property type="match status" value="1"/>
</dbReference>
<dbReference type="InterPro" id="IPR035965">
    <property type="entry name" value="PAS-like_dom_sf"/>
</dbReference>
<dbReference type="SUPFAM" id="SSF55073">
    <property type="entry name" value="Nucleotide cyclase"/>
    <property type="match status" value="1"/>
</dbReference>
<dbReference type="InterPro" id="IPR001610">
    <property type="entry name" value="PAC"/>
</dbReference>
<dbReference type="eggNOG" id="COG2199">
    <property type="taxonomic scope" value="Bacteria"/>
</dbReference>
<reference evidence="6 7" key="1">
    <citation type="journal article" date="2012" name="J. Bacteriol.">
        <title>Complete Genome Sequence of Leptospirillum ferrooxidans Strain C2-3, Isolated from a Fresh Volcanic Ash Deposit on the Island of Miyake, Japan.</title>
        <authorList>
            <person name="Fujimura R."/>
            <person name="Sato Y."/>
            <person name="Nishizawa T."/>
            <person name="Oshima K."/>
            <person name="Kim S.-W."/>
            <person name="Hattori M."/>
            <person name="Kamijo T."/>
            <person name="Ohta H."/>
        </authorList>
    </citation>
    <scope>NUCLEOTIDE SEQUENCE [LARGE SCALE GENOMIC DNA]</scope>
    <source>
        <strain evidence="6 7">C2-3</strain>
    </source>
</reference>
<dbReference type="PANTHER" id="PTHR44757">
    <property type="entry name" value="DIGUANYLATE CYCLASE DGCP"/>
    <property type="match status" value="1"/>
</dbReference>
<feature type="domain" description="PAC" evidence="4">
    <location>
        <begin position="677"/>
        <end position="731"/>
    </location>
</feature>
<dbReference type="InterPro" id="IPR003018">
    <property type="entry name" value="GAF"/>
</dbReference>
<evidence type="ECO:0000259" key="3">
    <source>
        <dbReference type="PROSITE" id="PS50112"/>
    </source>
</evidence>
<sequence>MAKQAEGPLDPASDFRAEILKRGDLLLNLPFEGLYVLDADGYLVDMSDTFCRNLGYSREEMKGMHVSGWDIRWSLPNNQQHEHLLAPSEAISEPFESMHRTKSGHLIPVEVRTVPIRMEKEVFLYCSSRDRTAEIKSRHLSEVNDLMLRVNQEISTVEDEKILLSRICELAVDFGHLGLAWVGCPDESGRFLFLAASGATSYLDGILISSSSEIPEGQGPAGTVFREDRAIFSESFDSYKGLSPWRQRALHFNFHATASLPIHRGGKVWGVLVVYHRETDFFNQEMRSLLEELARDISRGLDRLDIRSRERELSAIQEALLDNTVVGITMVEGRKLLSVNTRLLNLLGYEYPEELMEQSTRILYPDEEEYSRIGHVYRLIEEKGTINITDVRLQKKDGSILMCDVSASLVSLLPEKKSVWTIEDVTEKHRHSRKVQLLLGLNKMLAQVNMAVATAQEESFLMQKICDLVIQYGDMELAWIGRPDDSGYVRFIASAGETRSLDHVVIPLGTGPPEEMEAVSCAFYNGRPIFTDSKSPSGAPWSQEAQSLGAVSIAALPIHRGGKIWGLLVMYYRGEGLFSGEDLKGVFEELALDISRGLDRLDELRQQWVLSNALASIEDGVAISDSSHRVTWVNKAFTAVTGFGETEILGQNLKILQCSGTNSQTVDEIREALSRGEVFHGQILNAKKDGSTFWNLLTINPMKSHSGEITGFVGVQRDVSDMVALREQLEFQSLHDPLTGLPNRRALDHHLAMAMARSRRNGTVVALGLMDLDDFKLVNDRFGHEAGDRLLRELVSRFSLRLRENDFLARLGGDEFVIVIEDLSEELLPGQIEPFLHRLHEVVESPFILSGGEQAFVGMSLGMAYYPLDAVEGDALVRQADMAMYKLKKDKGNRTVWWQRTDQSSHLAGHPVSEEASDPYGKAVKGLLKRYRTEIGDAIEKVIESFYERMVPESEAAVIFSSLSPDEMKSLRKLQVEHLKFALDPETTREALQDCAKEIGRIHFLTGVGNEILLRAKSFCVKVLKDNLDQSIPVLKDLTHILVAAEWRLHEDIEMQISSGVATMEQYRSILASPLPPKGTLWTDARALEIRMLGQLPGLQAVLFARPDSRGVFMIEEYGGTMGEIGSSVLRTPELESVIDPSSPRGQGLLSRAWRSLHFQTSPSFHLDPIFAPWHEVIKKLGIHSVMVLLVRDHLKNPVALIGFYGAYPNQFESSTMKQFALGVEQRWEKIWTQANS</sequence>
<dbReference type="PANTHER" id="PTHR44757:SF2">
    <property type="entry name" value="BIOFILM ARCHITECTURE MAINTENANCE PROTEIN MBAA"/>
    <property type="match status" value="1"/>
</dbReference>
<keyword evidence="7" id="KW-1185">Reference proteome</keyword>
<proteinExistence type="predicted"/>
<evidence type="ECO:0000259" key="5">
    <source>
        <dbReference type="PROSITE" id="PS50887"/>
    </source>
</evidence>
<evidence type="ECO:0000256" key="1">
    <source>
        <dbReference type="ARBA" id="ARBA00015125"/>
    </source>
</evidence>
<name>I0IKG1_LEPFC</name>
<dbReference type="InterPro" id="IPR029016">
    <property type="entry name" value="GAF-like_dom_sf"/>
</dbReference>
<dbReference type="RefSeq" id="WP_014448255.1">
    <property type="nucleotide sequence ID" value="NC_017094.1"/>
</dbReference>
<dbReference type="CDD" id="cd01949">
    <property type="entry name" value="GGDEF"/>
    <property type="match status" value="1"/>
</dbReference>
<dbReference type="InterPro" id="IPR000014">
    <property type="entry name" value="PAS"/>
</dbReference>
<feature type="domain" description="PAS" evidence="3">
    <location>
        <begin position="606"/>
        <end position="657"/>
    </location>
</feature>
<dbReference type="OrthoDB" id="23692at2"/>
<dbReference type="SUPFAM" id="SSF55785">
    <property type="entry name" value="PYP-like sensor domain (PAS domain)"/>
    <property type="match status" value="3"/>
</dbReference>
<dbReference type="InterPro" id="IPR043128">
    <property type="entry name" value="Rev_trsase/Diguanyl_cyclase"/>
</dbReference>
<dbReference type="SMART" id="SM00091">
    <property type="entry name" value="PAS"/>
    <property type="match status" value="3"/>
</dbReference>
<dbReference type="InterPro" id="IPR012292">
    <property type="entry name" value="Globin/Proto"/>
</dbReference>
<dbReference type="InterPro" id="IPR000160">
    <property type="entry name" value="GGDEF_dom"/>
</dbReference>
<dbReference type="SUPFAM" id="SSF55781">
    <property type="entry name" value="GAF domain-like"/>
    <property type="match status" value="3"/>
</dbReference>
<protein>
    <recommendedName>
        <fullName evidence="1">Diguanylate cyclase DosC</fullName>
    </recommendedName>
    <alternativeName>
        <fullName evidence="2">Direct oxygen-sensing cyclase</fullName>
    </alternativeName>
</protein>
<dbReference type="CDD" id="cd00130">
    <property type="entry name" value="PAS"/>
    <property type="match status" value="3"/>
</dbReference>
<dbReference type="Pfam" id="PF13185">
    <property type="entry name" value="GAF_2"/>
    <property type="match status" value="2"/>
</dbReference>
<feature type="domain" description="GGDEF" evidence="5">
    <location>
        <begin position="763"/>
        <end position="900"/>
    </location>
</feature>
<dbReference type="InterPro" id="IPR029787">
    <property type="entry name" value="Nucleotide_cyclase"/>
</dbReference>
<dbReference type="HOGENOM" id="CLU_267041_0_0_0"/>
<evidence type="ECO:0000259" key="4">
    <source>
        <dbReference type="PROSITE" id="PS50113"/>
    </source>
</evidence>
<dbReference type="NCBIfam" id="TIGR00229">
    <property type="entry name" value="sensory_box"/>
    <property type="match status" value="3"/>
</dbReference>
<dbReference type="InterPro" id="IPR009050">
    <property type="entry name" value="Globin-like_sf"/>
</dbReference>
<dbReference type="AlphaFoldDB" id="I0IKG1"/>
<evidence type="ECO:0000256" key="2">
    <source>
        <dbReference type="ARBA" id="ARBA00029839"/>
    </source>
</evidence>
<dbReference type="NCBIfam" id="TIGR00254">
    <property type="entry name" value="GGDEF"/>
    <property type="match status" value="1"/>
</dbReference>
<dbReference type="Pfam" id="PF13426">
    <property type="entry name" value="PAS_9"/>
    <property type="match status" value="3"/>
</dbReference>
<dbReference type="Gene3D" id="3.30.450.20">
    <property type="entry name" value="PAS domain"/>
    <property type="match status" value="3"/>
</dbReference>
<dbReference type="STRING" id="1162668.LFE_0029"/>
<dbReference type="KEGG" id="lfc:LFE_0029"/>
<feature type="domain" description="PAS" evidence="3">
    <location>
        <begin position="34"/>
        <end position="63"/>
    </location>
</feature>
<dbReference type="SMART" id="SM00086">
    <property type="entry name" value="PAC"/>
    <property type="match status" value="3"/>
</dbReference>
<dbReference type="Pfam" id="PF00990">
    <property type="entry name" value="GGDEF"/>
    <property type="match status" value="1"/>
</dbReference>
<reference evidence="7" key="2">
    <citation type="submission" date="2012-03" db="EMBL/GenBank/DDBJ databases">
        <title>The complete genome sequence of the pioneer microbe on fresh volcanic deposit, Leptospirillum ferrooxidans strain C2-3.</title>
        <authorList>
            <person name="Fujimura R."/>
            <person name="Sato Y."/>
            <person name="Nishizawa T."/>
            <person name="Nanba K."/>
            <person name="Oshima K."/>
            <person name="Hattori M."/>
            <person name="Kamijo T."/>
            <person name="Ohta H."/>
        </authorList>
    </citation>
    <scope>NUCLEOTIDE SEQUENCE [LARGE SCALE GENOMIC DNA]</scope>
    <source>
        <strain evidence="7">C2-3</strain>
    </source>
</reference>
<evidence type="ECO:0000313" key="6">
    <source>
        <dbReference type="EMBL" id="BAM05760.1"/>
    </source>
</evidence>
<gene>
    <name evidence="6" type="ordered locus">LFE_0029</name>
</gene>
<dbReference type="Gene3D" id="3.30.450.40">
    <property type="match status" value="2"/>
</dbReference>
<dbReference type="GO" id="GO:0019825">
    <property type="term" value="F:oxygen binding"/>
    <property type="evidence" value="ECO:0007669"/>
    <property type="project" value="InterPro"/>
</dbReference>
<dbReference type="Proteomes" id="UP000007382">
    <property type="component" value="Chromosome"/>
</dbReference>
<dbReference type="PATRIC" id="fig|1162668.3.peg.37"/>
<dbReference type="InterPro" id="IPR000700">
    <property type="entry name" value="PAS-assoc_C"/>
</dbReference>
<dbReference type="SMART" id="SM00267">
    <property type="entry name" value="GGDEF"/>
    <property type="match status" value="1"/>
</dbReference>
<dbReference type="GO" id="GO:0020037">
    <property type="term" value="F:heme binding"/>
    <property type="evidence" value="ECO:0007669"/>
    <property type="project" value="InterPro"/>
</dbReference>
<dbReference type="Gene3D" id="1.10.490.10">
    <property type="entry name" value="Globins"/>
    <property type="match status" value="1"/>
</dbReference>
<evidence type="ECO:0000313" key="7">
    <source>
        <dbReference type="Proteomes" id="UP000007382"/>
    </source>
</evidence>
<dbReference type="PROSITE" id="PS50112">
    <property type="entry name" value="PAS"/>
    <property type="match status" value="2"/>
</dbReference>
<dbReference type="SUPFAM" id="SSF46458">
    <property type="entry name" value="Globin-like"/>
    <property type="match status" value="1"/>
</dbReference>
<accession>I0IKG1</accession>